<accession>A0ABX1G371</accession>
<proteinExistence type="predicted"/>
<name>A0ABX1G371_9MICC</name>
<evidence type="ECO:0000256" key="1">
    <source>
        <dbReference type="SAM" id="SignalP"/>
    </source>
</evidence>
<sequence>MKRILTPLVLAFALTLTACGGTTATPTVTTDAKPAEETQTIPNLAGKWKQSNSASEDSYQHATITDDTITVEWVSDGGDTTSTYWIGTFKAPTDAAAPYVWSSKRDVKATESALLASNDDTKEFTYDGETISYKVTALGTTTKVELKK</sequence>
<organism evidence="2 3">
    <name type="scientific">Paeniglutamicibacter terrestris</name>
    <dbReference type="NCBI Taxonomy" id="2723403"/>
    <lineage>
        <taxon>Bacteria</taxon>
        <taxon>Bacillati</taxon>
        <taxon>Actinomycetota</taxon>
        <taxon>Actinomycetes</taxon>
        <taxon>Micrococcales</taxon>
        <taxon>Micrococcaceae</taxon>
        <taxon>Paeniglutamicibacter</taxon>
    </lineage>
</organism>
<dbReference type="EMBL" id="JAAWVT010000001">
    <property type="protein sequence ID" value="NKG19907.1"/>
    <property type="molecule type" value="Genomic_DNA"/>
</dbReference>
<gene>
    <name evidence="2" type="ORF">HED64_04175</name>
</gene>
<keyword evidence="3" id="KW-1185">Reference proteome</keyword>
<evidence type="ECO:0008006" key="4">
    <source>
        <dbReference type="Google" id="ProtNLM"/>
    </source>
</evidence>
<dbReference type="PROSITE" id="PS51257">
    <property type="entry name" value="PROKAR_LIPOPROTEIN"/>
    <property type="match status" value="1"/>
</dbReference>
<keyword evidence="1" id="KW-0732">Signal</keyword>
<evidence type="ECO:0000313" key="3">
    <source>
        <dbReference type="Proteomes" id="UP000746595"/>
    </source>
</evidence>
<evidence type="ECO:0000313" key="2">
    <source>
        <dbReference type="EMBL" id="NKG19907.1"/>
    </source>
</evidence>
<dbReference type="RefSeq" id="WP_168150796.1">
    <property type="nucleotide sequence ID" value="NZ_JAAWVT010000001.1"/>
</dbReference>
<feature type="chain" id="PRO_5046718058" description="Lipoprotein" evidence="1">
    <location>
        <begin position="21"/>
        <end position="148"/>
    </location>
</feature>
<dbReference type="Proteomes" id="UP000746595">
    <property type="component" value="Unassembled WGS sequence"/>
</dbReference>
<feature type="signal peptide" evidence="1">
    <location>
        <begin position="1"/>
        <end position="20"/>
    </location>
</feature>
<protein>
    <recommendedName>
        <fullName evidence="4">Lipoprotein</fullName>
    </recommendedName>
</protein>
<reference evidence="2 3" key="1">
    <citation type="submission" date="2020-04" db="EMBL/GenBank/DDBJ databases">
        <title>Paeniglutamicibacter sp. ANT13_2, a novel actinomycete isolated from sediment in Antarctica.</title>
        <authorList>
            <person name="Sakdapetsiri C."/>
            <person name="Pinyakong O."/>
        </authorList>
    </citation>
    <scope>NUCLEOTIDE SEQUENCE [LARGE SCALE GENOMIC DNA]</scope>
    <source>
        <strain evidence="2 3">ANT13_2</strain>
    </source>
</reference>
<comment type="caution">
    <text evidence="2">The sequence shown here is derived from an EMBL/GenBank/DDBJ whole genome shotgun (WGS) entry which is preliminary data.</text>
</comment>